<dbReference type="GO" id="GO:0004820">
    <property type="term" value="F:glycine-tRNA ligase activity"/>
    <property type="evidence" value="ECO:0007669"/>
    <property type="project" value="UniProtKB-UniRule"/>
</dbReference>
<dbReference type="InterPro" id="IPR045864">
    <property type="entry name" value="aa-tRNA-synth_II/BPL/LPL"/>
</dbReference>
<dbReference type="InterPro" id="IPR022961">
    <property type="entry name" value="Gly_tRNA_ligase_bac"/>
</dbReference>
<dbReference type="InterPro" id="IPR002315">
    <property type="entry name" value="tRNA-synt_gly"/>
</dbReference>
<comment type="subunit">
    <text evidence="8">Homodimer.</text>
</comment>
<feature type="binding site" evidence="8">
    <location>
        <position position="94"/>
    </location>
    <ligand>
        <name>substrate</name>
    </ligand>
</feature>
<evidence type="ECO:0000256" key="2">
    <source>
        <dbReference type="ARBA" id="ARBA00022490"/>
    </source>
</evidence>
<evidence type="ECO:0000256" key="3">
    <source>
        <dbReference type="ARBA" id="ARBA00022598"/>
    </source>
</evidence>
<dbReference type="EC" id="6.1.1.14" evidence="8"/>
<gene>
    <name evidence="8" type="primary">glyQS</name>
    <name evidence="10" type="ORF">CSA56_06020</name>
</gene>
<sequence>MEKIVSLCKRRGFIFQSSEIYGGLNSCWDYGPLGVELKRNVKDAWWRSVVYERDDIYGLDASILMHPKVWEASGHIEGFSDPLVDCKKCKHRFRQDHLDNTEICPDCGGELTEARQFNLMFKTFMGPVEDSASTVYMRPETAQGIFVNFQNVVKSSRAKVPFGIAQIGKAFRNEITPGNFTFRTREFEQMEIEFFVKPGDDEEWLHYWKNERFNWYSQYGIKQENLKLRKHDDDELAHYAKECYDVEYLFPFGWSELEGIASRTDFDLTQHQTFSKKNLTYFDEAAKERYIPYVIEPSAGADRSTLAFLVDAYDEEPERVVLRFHPKIAPIKAAIFPLMRKDGQPEKAREIEEMLRPHFKVMYDEAGNIGRRYRRQDEIGTPFCITVDHDTFQDDSVTLRDRDSMEQVRLPISGILDTLQGRLEKSSD</sequence>
<feature type="binding site" evidence="8">
    <location>
        <begin position="182"/>
        <end position="187"/>
    </location>
    <ligand>
        <name>ATP</name>
        <dbReference type="ChEBI" id="CHEBI:30616"/>
    </ligand>
</feature>
<dbReference type="Pfam" id="PF03129">
    <property type="entry name" value="HGTP_anticodon"/>
    <property type="match status" value="1"/>
</dbReference>
<evidence type="ECO:0000256" key="6">
    <source>
        <dbReference type="ARBA" id="ARBA00022917"/>
    </source>
</evidence>
<dbReference type="NCBIfam" id="NF003211">
    <property type="entry name" value="PRK04173.1"/>
    <property type="match status" value="1"/>
</dbReference>
<dbReference type="PRINTS" id="PR01043">
    <property type="entry name" value="TRNASYNTHGLY"/>
</dbReference>
<keyword evidence="3 8" id="KW-0436">Ligase</keyword>
<dbReference type="SUPFAM" id="SSF52954">
    <property type="entry name" value="Class II aaRS ABD-related"/>
    <property type="match status" value="1"/>
</dbReference>
<feature type="binding site" evidence="8">
    <location>
        <begin position="296"/>
        <end position="300"/>
    </location>
    <ligand>
        <name>substrate</name>
    </ligand>
</feature>
<evidence type="ECO:0000256" key="4">
    <source>
        <dbReference type="ARBA" id="ARBA00022741"/>
    </source>
</evidence>
<dbReference type="GO" id="GO:0005524">
    <property type="term" value="F:ATP binding"/>
    <property type="evidence" value="ECO:0007669"/>
    <property type="project" value="UniProtKB-UniRule"/>
</dbReference>
<keyword evidence="2 8" id="KW-0963">Cytoplasm</keyword>
<dbReference type="Gene3D" id="3.30.930.10">
    <property type="entry name" value="Bira Bifunctional Protein, Domain 2"/>
    <property type="match status" value="1"/>
</dbReference>
<dbReference type="GO" id="GO:0004081">
    <property type="term" value="F:bis(5'-nucleosyl)-tetraphosphatase (asymmetrical) activity"/>
    <property type="evidence" value="ECO:0007669"/>
    <property type="project" value="UniProtKB-ARBA"/>
</dbReference>
<dbReference type="InterPro" id="IPR033731">
    <property type="entry name" value="GlyRS-like_core"/>
</dbReference>
<dbReference type="GO" id="GO:0070062">
    <property type="term" value="C:extracellular exosome"/>
    <property type="evidence" value="ECO:0007669"/>
    <property type="project" value="UniProtKB-ARBA"/>
</dbReference>
<evidence type="ECO:0000256" key="5">
    <source>
        <dbReference type="ARBA" id="ARBA00022840"/>
    </source>
</evidence>
<keyword evidence="6 8" id="KW-0648">Protein biosynthesis</keyword>
<comment type="similarity">
    <text evidence="1 8">Belongs to the class-II aminoacyl-tRNA synthetase family.</text>
</comment>
<proteinExistence type="inferred from homology"/>
<dbReference type="Pfam" id="PF00587">
    <property type="entry name" value="tRNA-synt_2b"/>
    <property type="match status" value="1"/>
</dbReference>
<dbReference type="FunFam" id="3.40.50.800:FF:000002">
    <property type="entry name" value="Glycine--tRNA ligase"/>
    <property type="match status" value="1"/>
</dbReference>
<evidence type="ECO:0000256" key="7">
    <source>
        <dbReference type="ARBA" id="ARBA00023146"/>
    </source>
</evidence>
<dbReference type="GO" id="GO:1990742">
    <property type="term" value="C:microvesicle"/>
    <property type="evidence" value="ECO:0007669"/>
    <property type="project" value="UniProtKB-ARBA"/>
</dbReference>
<evidence type="ECO:0000256" key="1">
    <source>
        <dbReference type="ARBA" id="ARBA00008226"/>
    </source>
</evidence>
<dbReference type="GO" id="GO:0015966">
    <property type="term" value="P:diadenosine tetraphosphate biosynthetic process"/>
    <property type="evidence" value="ECO:0007669"/>
    <property type="project" value="UniProtKB-ARBA"/>
</dbReference>
<dbReference type="NCBIfam" id="TIGR00389">
    <property type="entry name" value="glyS_dimeric"/>
    <property type="match status" value="1"/>
</dbReference>
<accession>A0A2G6KH79</accession>
<keyword evidence="4 8" id="KW-0547">Nucleotide-binding</keyword>
<name>A0A2G6KH79_9BACT</name>
<feature type="binding site" evidence="8">
    <location>
        <begin position="300"/>
        <end position="303"/>
    </location>
    <ligand>
        <name>ATP</name>
        <dbReference type="ChEBI" id="CHEBI:30616"/>
    </ligand>
</feature>
<dbReference type="CDD" id="cd00774">
    <property type="entry name" value="GlyRS-like_core"/>
    <property type="match status" value="1"/>
</dbReference>
<evidence type="ECO:0000313" key="11">
    <source>
        <dbReference type="Proteomes" id="UP000230821"/>
    </source>
</evidence>
<organism evidence="10 11">
    <name type="scientific">candidate division KSB3 bacterium</name>
    <dbReference type="NCBI Taxonomy" id="2044937"/>
    <lineage>
        <taxon>Bacteria</taxon>
        <taxon>candidate division KSB3</taxon>
    </lineage>
</organism>
<evidence type="ECO:0000259" key="9">
    <source>
        <dbReference type="PROSITE" id="PS50862"/>
    </source>
</evidence>
<dbReference type="InterPro" id="IPR004154">
    <property type="entry name" value="Anticodon-bd"/>
</dbReference>
<comment type="caution">
    <text evidence="10">The sequence shown here is derived from an EMBL/GenBank/DDBJ whole genome shotgun (WGS) entry which is preliminary data.</text>
</comment>
<feature type="binding site" evidence="8">
    <location>
        <begin position="172"/>
        <end position="174"/>
    </location>
    <ligand>
        <name>ATP</name>
        <dbReference type="ChEBI" id="CHEBI:30616"/>
    </ligand>
</feature>
<feature type="binding site" evidence="8">
    <location>
        <begin position="187"/>
        <end position="191"/>
    </location>
    <ligand>
        <name>substrate</name>
    </ligand>
</feature>
<comment type="catalytic activity">
    <reaction evidence="8">
        <text>tRNA(Gly) + glycine + ATP = glycyl-tRNA(Gly) + AMP + diphosphate</text>
        <dbReference type="Rhea" id="RHEA:16013"/>
        <dbReference type="Rhea" id="RHEA-COMP:9664"/>
        <dbReference type="Rhea" id="RHEA-COMP:9683"/>
        <dbReference type="ChEBI" id="CHEBI:30616"/>
        <dbReference type="ChEBI" id="CHEBI:33019"/>
        <dbReference type="ChEBI" id="CHEBI:57305"/>
        <dbReference type="ChEBI" id="CHEBI:78442"/>
        <dbReference type="ChEBI" id="CHEBI:78522"/>
        <dbReference type="ChEBI" id="CHEBI:456215"/>
        <dbReference type="EC" id="6.1.1.14"/>
    </reaction>
</comment>
<dbReference type="EMBL" id="PDSK01000068">
    <property type="protein sequence ID" value="PIE34995.1"/>
    <property type="molecule type" value="Genomic_DNA"/>
</dbReference>
<dbReference type="GO" id="GO:0005737">
    <property type="term" value="C:cytoplasm"/>
    <property type="evidence" value="ECO:0007669"/>
    <property type="project" value="UniProtKB-SubCell"/>
</dbReference>
<dbReference type="PANTHER" id="PTHR10745">
    <property type="entry name" value="GLYCYL-TRNA SYNTHETASE/DNA POLYMERASE SUBUNIT GAMMA-2"/>
    <property type="match status" value="1"/>
</dbReference>
<feature type="binding site" evidence="8">
    <location>
        <begin position="256"/>
        <end position="257"/>
    </location>
    <ligand>
        <name>ATP</name>
        <dbReference type="ChEBI" id="CHEBI:30616"/>
    </ligand>
</feature>
<keyword evidence="7 8" id="KW-0030">Aminoacyl-tRNA synthetase</keyword>
<keyword evidence="5 8" id="KW-0067">ATP-binding</keyword>
<comment type="subcellular location">
    <subcellularLocation>
        <location evidence="8">Cytoplasm</location>
    </subcellularLocation>
</comment>
<dbReference type="InterPro" id="IPR036621">
    <property type="entry name" value="Anticodon-bd_dom_sf"/>
</dbReference>
<dbReference type="Proteomes" id="UP000230821">
    <property type="component" value="Unassembled WGS sequence"/>
</dbReference>
<dbReference type="HAMAP" id="MF_00253_B">
    <property type="entry name" value="Gly_tRNA_synth_B"/>
    <property type="match status" value="1"/>
</dbReference>
<dbReference type="GO" id="GO:0006426">
    <property type="term" value="P:glycyl-tRNA aminoacylation"/>
    <property type="evidence" value="ECO:0007669"/>
    <property type="project" value="UniProtKB-UniRule"/>
</dbReference>
<dbReference type="Gene3D" id="3.40.50.800">
    <property type="entry name" value="Anticodon-binding domain"/>
    <property type="match status" value="1"/>
</dbReference>
<protein>
    <recommendedName>
        <fullName evidence="8">Glycine--tRNA ligase</fullName>
        <ecNumber evidence="8">6.1.1.14</ecNumber>
    </recommendedName>
    <alternativeName>
        <fullName evidence="8">Glycyl-tRNA synthetase</fullName>
        <shortName evidence="8">GlyRS</shortName>
    </alternativeName>
</protein>
<dbReference type="SUPFAM" id="SSF55681">
    <property type="entry name" value="Class II aaRS and biotin synthetases"/>
    <property type="match status" value="1"/>
</dbReference>
<feature type="binding site" evidence="8">
    <location>
        <position position="140"/>
    </location>
    <ligand>
        <name>substrate</name>
    </ligand>
</feature>
<dbReference type="AlphaFoldDB" id="A0A2G6KH79"/>
<reference evidence="10 11" key="1">
    <citation type="submission" date="2017-10" db="EMBL/GenBank/DDBJ databases">
        <title>Novel microbial diversity and functional potential in the marine mammal oral microbiome.</title>
        <authorList>
            <person name="Dudek N.K."/>
            <person name="Sun C.L."/>
            <person name="Burstein D."/>
            <person name="Kantor R.S."/>
            <person name="Aliaga Goltsman D.S."/>
            <person name="Bik E.M."/>
            <person name="Thomas B.C."/>
            <person name="Banfield J.F."/>
            <person name="Relman D.A."/>
        </authorList>
    </citation>
    <scope>NUCLEOTIDE SEQUENCE [LARGE SCALE GENOMIC DNA]</scope>
    <source>
        <strain evidence="10">DOLJORAL78_47_16</strain>
    </source>
</reference>
<dbReference type="InterPro" id="IPR027031">
    <property type="entry name" value="Gly-tRNA_synthase/POLG2"/>
</dbReference>
<dbReference type="CDD" id="cd00858">
    <property type="entry name" value="GlyRS_anticodon"/>
    <property type="match status" value="1"/>
</dbReference>
<dbReference type="PROSITE" id="PS50862">
    <property type="entry name" value="AA_TRNA_LIGASE_II"/>
    <property type="match status" value="1"/>
</dbReference>
<evidence type="ECO:0000256" key="8">
    <source>
        <dbReference type="HAMAP-Rule" id="MF_00253"/>
    </source>
</evidence>
<feature type="domain" description="Aminoacyl-transfer RNA synthetases class-II family profile" evidence="9">
    <location>
        <begin position="2"/>
        <end position="326"/>
    </location>
</feature>
<dbReference type="InterPro" id="IPR002314">
    <property type="entry name" value="aa-tRNA-synt_IIb"/>
</dbReference>
<evidence type="ECO:0000313" key="10">
    <source>
        <dbReference type="EMBL" id="PIE34995.1"/>
    </source>
</evidence>
<comment type="function">
    <text evidence="8">Catalyzes the attachment of glycine to tRNA(Gly).</text>
</comment>
<dbReference type="InterPro" id="IPR006195">
    <property type="entry name" value="aa-tRNA-synth_II"/>
</dbReference>
<dbReference type="PANTHER" id="PTHR10745:SF8">
    <property type="entry name" value="DNA POLYMERASE SUBUNIT GAMMA-2, MITOCHONDRIAL"/>
    <property type="match status" value="1"/>
</dbReference>